<dbReference type="Proteomes" id="UP000238916">
    <property type="component" value="Unassembled WGS sequence"/>
</dbReference>
<dbReference type="EMBL" id="OMOF01000182">
    <property type="protein sequence ID" value="SPF42381.1"/>
    <property type="molecule type" value="Genomic_DNA"/>
</dbReference>
<dbReference type="AlphaFoldDB" id="A0A2U3KRV9"/>
<evidence type="ECO:0000313" key="1">
    <source>
        <dbReference type="EMBL" id="SPF42381.1"/>
    </source>
</evidence>
<proteinExistence type="predicted"/>
<protein>
    <submittedName>
        <fullName evidence="1">Uncharacterized protein</fullName>
    </submittedName>
</protein>
<sequence>MKRTTCAQEMKERCGNELEGNYLVGIAGPSIKKEDYTE</sequence>
<accession>A0A2U3KRV9</accession>
<reference evidence="2" key="1">
    <citation type="submission" date="2018-02" db="EMBL/GenBank/DDBJ databases">
        <authorList>
            <person name="Hausmann B."/>
        </authorList>
    </citation>
    <scope>NUCLEOTIDE SEQUENCE [LARGE SCALE GENOMIC DNA]</scope>
    <source>
        <strain evidence="2">Peat soil MAG SbF1</strain>
    </source>
</reference>
<organism evidence="1 2">
    <name type="scientific">Candidatus Desulfosporosinus infrequens</name>
    <dbReference type="NCBI Taxonomy" id="2043169"/>
    <lineage>
        <taxon>Bacteria</taxon>
        <taxon>Bacillati</taxon>
        <taxon>Bacillota</taxon>
        <taxon>Clostridia</taxon>
        <taxon>Eubacteriales</taxon>
        <taxon>Desulfitobacteriaceae</taxon>
        <taxon>Desulfosporosinus</taxon>
    </lineage>
</organism>
<gene>
    <name evidence="1" type="ORF">SBF1_2620008</name>
</gene>
<name>A0A2U3KRV9_9FIRM</name>
<evidence type="ECO:0000313" key="2">
    <source>
        <dbReference type="Proteomes" id="UP000238916"/>
    </source>
</evidence>